<dbReference type="Proteomes" id="UP000741360">
    <property type="component" value="Unassembled WGS sequence"/>
</dbReference>
<dbReference type="InterPro" id="IPR015421">
    <property type="entry name" value="PyrdxlP-dep_Trfase_major"/>
</dbReference>
<feature type="binding site" evidence="4">
    <location>
        <position position="334"/>
    </location>
    <ligand>
        <name>substrate</name>
    </ligand>
</feature>
<comment type="cofactor">
    <cofactor evidence="1 5">
        <name>pyridoxal 5'-phosphate</name>
        <dbReference type="ChEBI" id="CHEBI:597326"/>
    </cofactor>
</comment>
<dbReference type="GO" id="GO:0008453">
    <property type="term" value="F:alanine-glyoxylate transaminase activity"/>
    <property type="evidence" value="ECO:0007669"/>
    <property type="project" value="TreeGrafter"/>
</dbReference>
<evidence type="ECO:0000259" key="6">
    <source>
        <dbReference type="Pfam" id="PF00266"/>
    </source>
</evidence>
<dbReference type="InterPro" id="IPR015422">
    <property type="entry name" value="PyrdxlP-dep_Trfase_small"/>
</dbReference>
<dbReference type="InterPro" id="IPR015424">
    <property type="entry name" value="PyrdxlP-dep_Trfase"/>
</dbReference>
<dbReference type="PANTHER" id="PTHR21152:SF40">
    <property type="entry name" value="ALANINE--GLYOXYLATE AMINOTRANSFERASE"/>
    <property type="match status" value="1"/>
</dbReference>
<accession>A0A932GM67</accession>
<reference evidence="7" key="1">
    <citation type="submission" date="2020-07" db="EMBL/GenBank/DDBJ databases">
        <title>Huge and variable diversity of episymbiotic CPR bacteria and DPANN archaea in groundwater ecosystems.</title>
        <authorList>
            <person name="He C.Y."/>
            <person name="Keren R."/>
            <person name="Whittaker M."/>
            <person name="Farag I.F."/>
            <person name="Doudna J."/>
            <person name="Cate J.H.D."/>
            <person name="Banfield J.F."/>
        </authorList>
    </citation>
    <scope>NUCLEOTIDE SEQUENCE</scope>
    <source>
        <strain evidence="7">NC_groundwater_717_Ag_S-0.2um_59_8</strain>
    </source>
</reference>
<dbReference type="Gene3D" id="3.90.1150.10">
    <property type="entry name" value="Aspartate Aminotransferase, domain 1"/>
    <property type="match status" value="1"/>
</dbReference>
<feature type="domain" description="Aminotransferase class V" evidence="6">
    <location>
        <begin position="5"/>
        <end position="327"/>
    </location>
</feature>
<dbReference type="AlphaFoldDB" id="A0A932GM67"/>
<dbReference type="FunFam" id="3.90.1150.10:FF:000031">
    <property type="entry name" value="Serine--glyoxylate aminotransferase"/>
    <property type="match status" value="1"/>
</dbReference>
<evidence type="ECO:0000313" key="7">
    <source>
        <dbReference type="EMBL" id="MBI3013546.1"/>
    </source>
</evidence>
<evidence type="ECO:0000256" key="1">
    <source>
        <dbReference type="ARBA" id="ARBA00001933"/>
    </source>
</evidence>
<feature type="modified residue" description="N6-(pyridoxal phosphate)lysine" evidence="5">
    <location>
        <position position="191"/>
    </location>
</feature>
<comment type="caution">
    <text evidence="7">The sequence shown here is derived from an EMBL/GenBank/DDBJ whole genome shotgun (WGS) entry which is preliminary data.</text>
</comment>
<dbReference type="Pfam" id="PF00266">
    <property type="entry name" value="Aminotran_5"/>
    <property type="match status" value="1"/>
</dbReference>
<keyword evidence="7" id="KW-0808">Transferase</keyword>
<comment type="similarity">
    <text evidence="2">Belongs to the class-V pyridoxal-phosphate-dependent aminotransferase family.</text>
</comment>
<evidence type="ECO:0000256" key="3">
    <source>
        <dbReference type="ARBA" id="ARBA00022898"/>
    </source>
</evidence>
<dbReference type="InterPro" id="IPR000192">
    <property type="entry name" value="Aminotrans_V_dom"/>
</dbReference>
<dbReference type="SUPFAM" id="SSF53383">
    <property type="entry name" value="PLP-dependent transferases"/>
    <property type="match status" value="1"/>
</dbReference>
<gene>
    <name evidence="7" type="ORF">HYY65_00445</name>
</gene>
<protein>
    <submittedName>
        <fullName evidence="7">Alanine--glyoxylate aminotransferase family protein</fullName>
    </submittedName>
</protein>
<dbReference type="PANTHER" id="PTHR21152">
    <property type="entry name" value="AMINOTRANSFERASE CLASS V"/>
    <property type="match status" value="1"/>
</dbReference>
<dbReference type="GO" id="GO:0019265">
    <property type="term" value="P:glycine biosynthetic process, by transamination of glyoxylate"/>
    <property type="evidence" value="ECO:0007669"/>
    <property type="project" value="TreeGrafter"/>
</dbReference>
<dbReference type="PIRSF" id="PIRSF000524">
    <property type="entry name" value="SPT"/>
    <property type="match status" value="1"/>
</dbReference>
<dbReference type="Gene3D" id="3.40.640.10">
    <property type="entry name" value="Type I PLP-dependent aspartate aminotransferase-like (Major domain)"/>
    <property type="match status" value="1"/>
</dbReference>
<dbReference type="FunFam" id="3.40.640.10:FF:000054">
    <property type="entry name" value="Serine--glyoxylate aminotransferase"/>
    <property type="match status" value="1"/>
</dbReference>
<dbReference type="EMBL" id="JACPSX010000006">
    <property type="protein sequence ID" value="MBI3013546.1"/>
    <property type="molecule type" value="Genomic_DNA"/>
</dbReference>
<evidence type="ECO:0000313" key="8">
    <source>
        <dbReference type="Proteomes" id="UP000741360"/>
    </source>
</evidence>
<dbReference type="GO" id="GO:0004760">
    <property type="term" value="F:L-serine-pyruvate transaminase activity"/>
    <property type="evidence" value="ECO:0007669"/>
    <property type="project" value="TreeGrafter"/>
</dbReference>
<name>A0A932GM67_UNCTE</name>
<evidence type="ECO:0000256" key="4">
    <source>
        <dbReference type="PIRSR" id="PIRSR000524-1"/>
    </source>
</evidence>
<organism evidence="7 8">
    <name type="scientific">Tectimicrobiota bacterium</name>
    <dbReference type="NCBI Taxonomy" id="2528274"/>
    <lineage>
        <taxon>Bacteria</taxon>
        <taxon>Pseudomonadati</taxon>
        <taxon>Nitrospinota/Tectimicrobiota group</taxon>
        <taxon>Candidatus Tectimicrobiota</taxon>
    </lineage>
</organism>
<proteinExistence type="inferred from homology"/>
<keyword evidence="3 5" id="KW-0663">Pyridoxal phosphate</keyword>
<evidence type="ECO:0000256" key="5">
    <source>
        <dbReference type="PIRSR" id="PIRSR000524-50"/>
    </source>
</evidence>
<dbReference type="InterPro" id="IPR024169">
    <property type="entry name" value="SP_NH2Trfase/AEP_transaminase"/>
</dbReference>
<sequence>MEKHYLFTPGPTPIPPSVLAEMAKPIIHHRTRDYSALFSQVRLDLKYLFQTDQEVLIFAASGTGAMEGTISNLFSPGDKVLVTRGGKFGERWEELANAYGLQARILDVKWGYAPKPQDVSAILKEDPEIRGVLVQATETSTGVSSDLKALGEIVRPLAGTALIVDAVSALGTFDIPMDRYGLDVVVSASQKALMLPPGLAFTALSPKAWKFTESSTLPKYYFDFRKELKNAQKNTSSYTPAVSLVVGLAASLRQIRQEGLEAMFARHARLAEATRRAMAAIGLEPFAKELPSAGVTSVCMPAGLDSEELIKILSDRFGITVAEGQGSLKGKIFRVAHMGFVDSYDILALISVLEMVLVQMGHKVKPGAGVAAAEALLLE</sequence>
<evidence type="ECO:0000256" key="2">
    <source>
        <dbReference type="ARBA" id="ARBA00009236"/>
    </source>
</evidence>
<keyword evidence="7" id="KW-0032">Aminotransferase</keyword>